<dbReference type="PANTHER" id="PTHR19297">
    <property type="entry name" value="GLYCOSYLTRANSFERASE 14 FAMILY MEMBER"/>
    <property type="match status" value="1"/>
</dbReference>
<keyword evidence="9" id="KW-0325">Glycoprotein</keyword>
<dbReference type="AlphaFoldDB" id="A0A0D8XBQ5"/>
<evidence type="ECO:0000256" key="1">
    <source>
        <dbReference type="ARBA" id="ARBA00004606"/>
    </source>
</evidence>
<gene>
    <name evidence="11" type="ORF">DICVIV_11996</name>
</gene>
<comment type="similarity">
    <text evidence="10">Belongs to the glycosyltransferase 14 family.</text>
</comment>
<reference evidence="12" key="2">
    <citation type="journal article" date="2016" name="Sci. Rep.">
        <title>Dictyocaulus viviparus genome, variome and transcriptome elucidate lungworm biology and support future intervention.</title>
        <authorList>
            <person name="McNulty S.N."/>
            <person name="Strube C."/>
            <person name="Rosa B.A."/>
            <person name="Martin J.C."/>
            <person name="Tyagi R."/>
            <person name="Choi Y.J."/>
            <person name="Wang Q."/>
            <person name="Hallsworth Pepin K."/>
            <person name="Zhang X."/>
            <person name="Ozersky P."/>
            <person name="Wilson R.K."/>
            <person name="Sternberg P.W."/>
            <person name="Gasser R.B."/>
            <person name="Mitreva M."/>
        </authorList>
    </citation>
    <scope>NUCLEOTIDE SEQUENCE [LARGE SCALE GENOMIC DNA]</scope>
    <source>
        <strain evidence="12">HannoverDv2000</strain>
    </source>
</reference>
<dbReference type="GO" id="GO:0008375">
    <property type="term" value="F:acetylglucosaminyltransferase activity"/>
    <property type="evidence" value="ECO:0007669"/>
    <property type="project" value="TreeGrafter"/>
</dbReference>
<feature type="non-terminal residue" evidence="11">
    <location>
        <position position="322"/>
    </location>
</feature>
<evidence type="ECO:0000256" key="3">
    <source>
        <dbReference type="ARBA" id="ARBA00022676"/>
    </source>
</evidence>
<dbReference type="InterPro" id="IPR003406">
    <property type="entry name" value="Glyco_trans_14"/>
</dbReference>
<evidence type="ECO:0000256" key="9">
    <source>
        <dbReference type="ARBA" id="ARBA00023180"/>
    </source>
</evidence>
<keyword evidence="3" id="KW-0328">Glycosyltransferase</keyword>
<proteinExistence type="inferred from homology"/>
<dbReference type="Pfam" id="PF02485">
    <property type="entry name" value="Branch"/>
    <property type="match status" value="1"/>
</dbReference>
<dbReference type="GO" id="GO:0016020">
    <property type="term" value="C:membrane"/>
    <property type="evidence" value="ECO:0007669"/>
    <property type="project" value="UniProtKB-SubCell"/>
</dbReference>
<evidence type="ECO:0000313" key="12">
    <source>
        <dbReference type="Proteomes" id="UP000053766"/>
    </source>
</evidence>
<dbReference type="STRING" id="29172.A0A0D8XBQ5"/>
<sequence>MMIYNTTIVQKLILDAADRCVAIRSLFGFDNKPVSQEEINYPLAIYKNARMFHTLFMLSSFYRPQNEYCIAVSGSADPSFKILMNEVDQCFHNVRVLHRPEISWGSFEIINSTYACLQVLSNSTTPWKYFQYLSGVDIPLKTNLEMIKIFKQWNDTINVEITRFQKQRINGKSSPESRELLHFLQNTSIPDESFWATISGNVDKFPIPGGTHAERWLQYREQYRTNHYKELELFEKTKHRMRYYLSRFQEWQGSGCSGKLASGSCVFGVDDLTDLLKQPHLVAHKFYIDFESAAYFCGLKEIRSRESKPLQLDVTPYSKIPQ</sequence>
<reference evidence="11 12" key="1">
    <citation type="submission" date="2013-11" db="EMBL/GenBank/DDBJ databases">
        <title>Draft genome of the bovine lungworm Dictyocaulus viviparus.</title>
        <authorList>
            <person name="Mitreva M."/>
        </authorList>
    </citation>
    <scope>NUCLEOTIDE SEQUENCE [LARGE SCALE GENOMIC DNA]</scope>
    <source>
        <strain evidence="11 12">HannoverDv2000</strain>
    </source>
</reference>
<protein>
    <submittedName>
        <fullName evidence="11">Core-2/I-Branching enzyme</fullName>
    </submittedName>
</protein>
<evidence type="ECO:0000256" key="7">
    <source>
        <dbReference type="ARBA" id="ARBA00022989"/>
    </source>
</evidence>
<keyword evidence="8" id="KW-0472">Membrane</keyword>
<evidence type="ECO:0000313" key="11">
    <source>
        <dbReference type="EMBL" id="KJH42023.1"/>
    </source>
</evidence>
<organism evidence="11 12">
    <name type="scientific">Dictyocaulus viviparus</name>
    <name type="common">Bovine lungworm</name>
    <dbReference type="NCBI Taxonomy" id="29172"/>
    <lineage>
        <taxon>Eukaryota</taxon>
        <taxon>Metazoa</taxon>
        <taxon>Ecdysozoa</taxon>
        <taxon>Nematoda</taxon>
        <taxon>Chromadorea</taxon>
        <taxon>Rhabditida</taxon>
        <taxon>Rhabditina</taxon>
        <taxon>Rhabditomorpha</taxon>
        <taxon>Strongyloidea</taxon>
        <taxon>Metastrongylidae</taxon>
        <taxon>Dictyocaulus</taxon>
    </lineage>
</organism>
<keyword evidence="5" id="KW-0812">Transmembrane</keyword>
<name>A0A0D8XBQ5_DICVI</name>
<comment type="pathway">
    <text evidence="2">Protein modification; protein glycosylation.</text>
</comment>
<evidence type="ECO:0000256" key="6">
    <source>
        <dbReference type="ARBA" id="ARBA00022968"/>
    </source>
</evidence>
<comment type="subcellular location">
    <subcellularLocation>
        <location evidence="1">Membrane</location>
        <topology evidence="1">Single-pass type II membrane protein</topology>
    </subcellularLocation>
</comment>
<evidence type="ECO:0000256" key="5">
    <source>
        <dbReference type="ARBA" id="ARBA00022692"/>
    </source>
</evidence>
<dbReference type="OrthoDB" id="2019572at2759"/>
<evidence type="ECO:0000256" key="8">
    <source>
        <dbReference type="ARBA" id="ARBA00023136"/>
    </source>
</evidence>
<keyword evidence="4" id="KW-0808">Transferase</keyword>
<accession>A0A0D8XBQ5</accession>
<keyword evidence="12" id="KW-1185">Reference proteome</keyword>
<evidence type="ECO:0000256" key="4">
    <source>
        <dbReference type="ARBA" id="ARBA00022679"/>
    </source>
</evidence>
<keyword evidence="7" id="KW-1133">Transmembrane helix</keyword>
<keyword evidence="6" id="KW-0735">Signal-anchor</keyword>
<evidence type="ECO:0000256" key="2">
    <source>
        <dbReference type="ARBA" id="ARBA00004922"/>
    </source>
</evidence>
<dbReference type="EMBL" id="KN716722">
    <property type="protein sequence ID" value="KJH42023.1"/>
    <property type="molecule type" value="Genomic_DNA"/>
</dbReference>
<dbReference type="PANTHER" id="PTHR19297:SF124">
    <property type="entry name" value="C-TYPE LECTIN DOMAIN-CONTAINING PROTEIN-RELATED"/>
    <property type="match status" value="1"/>
</dbReference>
<evidence type="ECO:0000256" key="10">
    <source>
        <dbReference type="ARBA" id="ARBA00038150"/>
    </source>
</evidence>
<dbReference type="Proteomes" id="UP000053766">
    <property type="component" value="Unassembled WGS sequence"/>
</dbReference>